<proteinExistence type="inferred from homology"/>
<dbReference type="EMBL" id="GDRN01071491">
    <property type="protein sequence ID" value="JAI63674.1"/>
    <property type="molecule type" value="Transcribed_RNA"/>
</dbReference>
<feature type="domain" description="Carbohydrate kinase FGGY C-terminal" evidence="6">
    <location>
        <begin position="304"/>
        <end position="489"/>
    </location>
</feature>
<dbReference type="GO" id="GO:0005997">
    <property type="term" value="P:xylulose metabolic process"/>
    <property type="evidence" value="ECO:0007669"/>
    <property type="project" value="UniProtKB-UniRule"/>
</dbReference>
<feature type="domain" description="Carbohydrate kinase FGGY N-terminal" evidence="5">
    <location>
        <begin position="145"/>
        <end position="296"/>
    </location>
</feature>
<dbReference type="Pfam" id="PF02782">
    <property type="entry name" value="FGGY_C"/>
    <property type="match status" value="1"/>
</dbReference>
<keyword evidence="4" id="KW-0547">Nucleotide-binding</keyword>
<evidence type="ECO:0000256" key="2">
    <source>
        <dbReference type="ARBA" id="ARBA00022679"/>
    </source>
</evidence>
<evidence type="ECO:0000256" key="1">
    <source>
        <dbReference type="ARBA" id="ARBA00009156"/>
    </source>
</evidence>
<name>A0A0P4WBD4_SCYOL</name>
<dbReference type="GO" id="GO:0005524">
    <property type="term" value="F:ATP binding"/>
    <property type="evidence" value="ECO:0007669"/>
    <property type="project" value="UniProtKB-KW"/>
</dbReference>
<evidence type="ECO:0000259" key="5">
    <source>
        <dbReference type="Pfam" id="PF00370"/>
    </source>
</evidence>
<accession>A0A0P4WBD4</accession>
<dbReference type="GO" id="GO:0042732">
    <property type="term" value="P:D-xylose metabolic process"/>
    <property type="evidence" value="ECO:0007669"/>
    <property type="project" value="UniProtKB-UniRule"/>
</dbReference>
<keyword evidence="4" id="KW-0067">ATP-binding</keyword>
<dbReference type="CDD" id="cd07776">
    <property type="entry name" value="ASKHA_NBD_FGGY_SpXK-like"/>
    <property type="match status" value="1"/>
</dbReference>
<dbReference type="GO" id="GO:0004856">
    <property type="term" value="F:D-xylulokinase activity"/>
    <property type="evidence" value="ECO:0007669"/>
    <property type="project" value="UniProtKB-UniRule"/>
</dbReference>
<evidence type="ECO:0000259" key="6">
    <source>
        <dbReference type="Pfam" id="PF02782"/>
    </source>
</evidence>
<reference evidence="7" key="1">
    <citation type="submission" date="2015-09" db="EMBL/GenBank/DDBJ databases">
        <title>Scylla olivacea transcriptome.</title>
        <authorList>
            <person name="Ikhwanuddin M."/>
        </authorList>
    </citation>
    <scope>NUCLEOTIDE SEQUENCE</scope>
</reference>
<dbReference type="InterPro" id="IPR018484">
    <property type="entry name" value="FGGY_N"/>
</dbReference>
<evidence type="ECO:0000256" key="3">
    <source>
        <dbReference type="ARBA" id="ARBA00022777"/>
    </source>
</evidence>
<keyword evidence="4" id="KW-0859">Xylose metabolism</keyword>
<dbReference type="PANTHER" id="PTHR10196">
    <property type="entry name" value="SUGAR KINASE"/>
    <property type="match status" value="1"/>
</dbReference>
<dbReference type="AlphaFoldDB" id="A0A0P4WBD4"/>
<organism evidence="7">
    <name type="scientific">Scylla olivacea</name>
    <name type="common">Orange mud crab</name>
    <name type="synonym">Cancer olivacea</name>
    <dbReference type="NCBI Taxonomy" id="85551"/>
    <lineage>
        <taxon>Eukaryota</taxon>
        <taxon>Metazoa</taxon>
        <taxon>Ecdysozoa</taxon>
        <taxon>Arthropoda</taxon>
        <taxon>Crustacea</taxon>
        <taxon>Multicrustacea</taxon>
        <taxon>Malacostraca</taxon>
        <taxon>Eumalacostraca</taxon>
        <taxon>Eucarida</taxon>
        <taxon>Decapoda</taxon>
        <taxon>Pleocyemata</taxon>
        <taxon>Brachyura</taxon>
        <taxon>Eubrachyura</taxon>
        <taxon>Portunoidea</taxon>
        <taxon>Portunidae</taxon>
        <taxon>Portuninae</taxon>
        <taxon>Scylla</taxon>
    </lineage>
</organism>
<dbReference type="FunFam" id="3.30.420.40:FF:000118">
    <property type="entry name" value="Xylulose kinase 2"/>
    <property type="match status" value="1"/>
</dbReference>
<dbReference type="Gene3D" id="3.30.420.40">
    <property type="match status" value="2"/>
</dbReference>
<keyword evidence="2 4" id="KW-0808">Transferase</keyword>
<keyword evidence="3 4" id="KW-0418">Kinase</keyword>
<sequence>MSEGEAAAGMAPTEQKNYLGFDFSTQQVKAIVVNDAQEVLQEAAVQFDNDLPEYRTHGGVHVRGDQDCTVTAPTIMWVKALDMLMDKLRVAGADFSTIAAVSGTAQQHGSVYWRTGAAKTLENLQPDRFLHEQLVLSFSVSDSPIWMDSSTSEQCDMLEEAVGGPQKLADLTGSRAYKRFTGPQIAKIYQKRKEAYNNTERISLVSSFACSLLLGSYAPIDFADGSGMNLLDIKTKTWSQPCLDACAPGLAEKLGTPVAAAERVGVVSGYFVDRYSFNPECAVVAFTGDNPASLAGMCVGKGDLVVSLGTSDTLILWPSDPPLPQLEGHVLVNPVDSDSYMVLLCFKNGSFTREKIRDESADSSWDIFNELLDMTPRGNFGNMGMYYHLKEIIPELEGVFRFNKAGEAVGRFASREVEVRAVVESQFIAKRMYAEKLGYSVGGEGRRVLATGGASGNTSILQVLADVFSCPVYTMEVANSACLGSAYRAKHGLVGGQYLESIKSQSFKLACQPNSDAYQIYTPMVKRFQSLEAAIFANKK</sequence>
<evidence type="ECO:0000313" key="7">
    <source>
        <dbReference type="EMBL" id="JAI63674.1"/>
    </source>
</evidence>
<evidence type="ECO:0000256" key="4">
    <source>
        <dbReference type="RuleBase" id="RU367058"/>
    </source>
</evidence>
<dbReference type="InterPro" id="IPR000577">
    <property type="entry name" value="Carb_kinase_FGGY"/>
</dbReference>
<dbReference type="PANTHER" id="PTHR10196:SF57">
    <property type="entry name" value="XYLULOSE KINASE"/>
    <property type="match status" value="1"/>
</dbReference>
<comment type="catalytic activity">
    <reaction evidence="4">
        <text>D-xylulose + ATP = D-xylulose 5-phosphate + ADP + H(+)</text>
        <dbReference type="Rhea" id="RHEA:10964"/>
        <dbReference type="ChEBI" id="CHEBI:15378"/>
        <dbReference type="ChEBI" id="CHEBI:17140"/>
        <dbReference type="ChEBI" id="CHEBI:30616"/>
        <dbReference type="ChEBI" id="CHEBI:57737"/>
        <dbReference type="ChEBI" id="CHEBI:456216"/>
        <dbReference type="EC" id="2.7.1.17"/>
    </reaction>
</comment>
<dbReference type="InterPro" id="IPR042024">
    <property type="entry name" value="D-XK_euk"/>
</dbReference>
<protein>
    <recommendedName>
        <fullName evidence="4">Xylulose kinase</fullName>
        <ecNumber evidence="4">2.7.1.17</ecNumber>
    </recommendedName>
</protein>
<comment type="function">
    <text evidence="4">Phosphorylates D-xylulose to produce D-xylulose 5-phosphate, a molecule that may play an important role in the regulation of glucose metabolism and lipogenesis.</text>
</comment>
<dbReference type="EC" id="2.7.1.17" evidence="4"/>
<dbReference type="SUPFAM" id="SSF53067">
    <property type="entry name" value="Actin-like ATPase domain"/>
    <property type="match status" value="2"/>
</dbReference>
<comment type="similarity">
    <text evidence="1 4">Belongs to the FGGY kinase family.</text>
</comment>
<dbReference type="PIRSF" id="PIRSF000538">
    <property type="entry name" value="GlpK"/>
    <property type="match status" value="1"/>
</dbReference>
<dbReference type="InterPro" id="IPR018485">
    <property type="entry name" value="FGGY_C"/>
</dbReference>
<dbReference type="Pfam" id="PF00370">
    <property type="entry name" value="FGGY_N"/>
    <property type="match status" value="1"/>
</dbReference>
<keyword evidence="4" id="KW-0119">Carbohydrate metabolism</keyword>
<dbReference type="InterPro" id="IPR043129">
    <property type="entry name" value="ATPase_NBD"/>
</dbReference>
<dbReference type="GO" id="GO:0005829">
    <property type="term" value="C:cytosol"/>
    <property type="evidence" value="ECO:0007669"/>
    <property type="project" value="TreeGrafter"/>
</dbReference>